<comment type="caution">
    <text evidence="2">The sequence shown here is derived from an EMBL/GenBank/DDBJ whole genome shotgun (WGS) entry which is preliminary data.</text>
</comment>
<evidence type="ECO:0000259" key="1">
    <source>
        <dbReference type="Pfam" id="PF13302"/>
    </source>
</evidence>
<dbReference type="InterPro" id="IPR016181">
    <property type="entry name" value="Acyl_CoA_acyltransferase"/>
</dbReference>
<feature type="domain" description="N-acetyltransferase" evidence="1">
    <location>
        <begin position="1"/>
        <end position="57"/>
    </location>
</feature>
<organism evidence="2 3">
    <name type="scientific">Kribbella turkmenica</name>
    <dbReference type="NCBI Taxonomy" id="2530375"/>
    <lineage>
        <taxon>Bacteria</taxon>
        <taxon>Bacillati</taxon>
        <taxon>Actinomycetota</taxon>
        <taxon>Actinomycetes</taxon>
        <taxon>Propionibacteriales</taxon>
        <taxon>Kribbellaceae</taxon>
        <taxon>Kribbella</taxon>
    </lineage>
</organism>
<name>A0A4R4X149_9ACTN</name>
<evidence type="ECO:0000313" key="3">
    <source>
        <dbReference type="Proteomes" id="UP000295172"/>
    </source>
</evidence>
<keyword evidence="3" id="KW-1185">Reference proteome</keyword>
<dbReference type="InterPro" id="IPR051531">
    <property type="entry name" value="N-acetyltransferase"/>
</dbReference>
<keyword evidence="2" id="KW-0808">Transferase</keyword>
<dbReference type="InterPro" id="IPR000182">
    <property type="entry name" value="GNAT_dom"/>
</dbReference>
<proteinExistence type="predicted"/>
<dbReference type="OrthoDB" id="3533156at2"/>
<dbReference type="PANTHER" id="PTHR43792:SF1">
    <property type="entry name" value="N-ACETYLTRANSFERASE DOMAIN-CONTAINING PROTEIN"/>
    <property type="match status" value="1"/>
</dbReference>
<dbReference type="PANTHER" id="PTHR43792">
    <property type="entry name" value="GNAT FAMILY, PUTATIVE (AFU_ORTHOLOGUE AFUA_3G00765)-RELATED-RELATED"/>
    <property type="match status" value="1"/>
</dbReference>
<dbReference type="SUPFAM" id="SSF55729">
    <property type="entry name" value="Acyl-CoA N-acyltransferases (Nat)"/>
    <property type="match status" value="1"/>
</dbReference>
<dbReference type="AlphaFoldDB" id="A0A4R4X149"/>
<dbReference type="Proteomes" id="UP000295172">
    <property type="component" value="Unassembled WGS sequence"/>
</dbReference>
<evidence type="ECO:0000313" key="2">
    <source>
        <dbReference type="EMBL" id="TDD23914.1"/>
    </source>
</evidence>
<dbReference type="Pfam" id="PF13302">
    <property type="entry name" value="Acetyltransf_3"/>
    <property type="match status" value="1"/>
</dbReference>
<accession>A0A4R4X149</accession>
<reference evidence="2 3" key="1">
    <citation type="submission" date="2019-02" db="EMBL/GenBank/DDBJ databases">
        <title>Draft genome sequences of novel Actinobacteria.</title>
        <authorList>
            <person name="Sahin N."/>
            <person name="Ay H."/>
            <person name="Saygin H."/>
        </authorList>
    </citation>
    <scope>NUCLEOTIDE SEQUENCE [LARGE SCALE GENOMIC DNA]</scope>
    <source>
        <strain evidence="2 3">16K104</strain>
    </source>
</reference>
<dbReference type="GO" id="GO:0016747">
    <property type="term" value="F:acyltransferase activity, transferring groups other than amino-acyl groups"/>
    <property type="evidence" value="ECO:0007669"/>
    <property type="project" value="InterPro"/>
</dbReference>
<dbReference type="Gene3D" id="3.40.630.30">
    <property type="match status" value="1"/>
</dbReference>
<gene>
    <name evidence="2" type="ORF">E1218_17025</name>
</gene>
<protein>
    <submittedName>
        <fullName evidence="2">N-acetyltransferase</fullName>
    </submittedName>
</protein>
<dbReference type="EMBL" id="SMKR01000068">
    <property type="protein sequence ID" value="TDD23914.1"/>
    <property type="molecule type" value="Genomic_DNA"/>
</dbReference>
<sequence length="84" mass="9310">MEIGWRLARSSWEHGYATEAARAAMTFGFETCDLAEILAITAAANHRSHAVMRRLGVTHDPTGAFDDTTAPEGPIRHVVYRITR</sequence>